<accession>A0ACB6RTC8</accession>
<dbReference type="EMBL" id="MU006731">
    <property type="protein sequence ID" value="KAF2624389.1"/>
    <property type="molecule type" value="Genomic_DNA"/>
</dbReference>
<organism evidence="1 2">
    <name type="scientific">Macroventuria anomochaeta</name>
    <dbReference type="NCBI Taxonomy" id="301207"/>
    <lineage>
        <taxon>Eukaryota</taxon>
        <taxon>Fungi</taxon>
        <taxon>Dikarya</taxon>
        <taxon>Ascomycota</taxon>
        <taxon>Pezizomycotina</taxon>
        <taxon>Dothideomycetes</taxon>
        <taxon>Pleosporomycetidae</taxon>
        <taxon>Pleosporales</taxon>
        <taxon>Pleosporineae</taxon>
        <taxon>Didymellaceae</taxon>
        <taxon>Macroventuria</taxon>
    </lineage>
</organism>
<protein>
    <submittedName>
        <fullName evidence="1">Uncharacterized protein</fullName>
    </submittedName>
</protein>
<comment type="caution">
    <text evidence="1">The sequence shown here is derived from an EMBL/GenBank/DDBJ whole genome shotgun (WGS) entry which is preliminary data.</text>
</comment>
<evidence type="ECO:0000313" key="2">
    <source>
        <dbReference type="Proteomes" id="UP000799754"/>
    </source>
</evidence>
<sequence>MQGASHSCFAHLKRFSGHVVRTPWTAVCSSASSVLPALFGQRVCATKKMICNTSGLSLLSAPRRKTDSGQTPAAKKRAVPTLTYKSCLESRQCLSGDWKTAISMSSY</sequence>
<proteinExistence type="predicted"/>
<evidence type="ECO:0000313" key="1">
    <source>
        <dbReference type="EMBL" id="KAF2624389.1"/>
    </source>
</evidence>
<reference evidence="1" key="1">
    <citation type="journal article" date="2020" name="Stud. Mycol.">
        <title>101 Dothideomycetes genomes: a test case for predicting lifestyles and emergence of pathogens.</title>
        <authorList>
            <person name="Haridas S."/>
            <person name="Albert R."/>
            <person name="Binder M."/>
            <person name="Bloem J."/>
            <person name="Labutti K."/>
            <person name="Salamov A."/>
            <person name="Andreopoulos B."/>
            <person name="Baker S."/>
            <person name="Barry K."/>
            <person name="Bills G."/>
            <person name="Bluhm B."/>
            <person name="Cannon C."/>
            <person name="Castanera R."/>
            <person name="Culley D."/>
            <person name="Daum C."/>
            <person name="Ezra D."/>
            <person name="Gonzalez J."/>
            <person name="Henrissat B."/>
            <person name="Kuo A."/>
            <person name="Liang C."/>
            <person name="Lipzen A."/>
            <person name="Lutzoni F."/>
            <person name="Magnuson J."/>
            <person name="Mondo S."/>
            <person name="Nolan M."/>
            <person name="Ohm R."/>
            <person name="Pangilinan J."/>
            <person name="Park H.-J."/>
            <person name="Ramirez L."/>
            <person name="Alfaro M."/>
            <person name="Sun H."/>
            <person name="Tritt A."/>
            <person name="Yoshinaga Y."/>
            <person name="Zwiers L.-H."/>
            <person name="Turgeon B."/>
            <person name="Goodwin S."/>
            <person name="Spatafora J."/>
            <person name="Crous P."/>
            <person name="Grigoriev I."/>
        </authorList>
    </citation>
    <scope>NUCLEOTIDE SEQUENCE</scope>
    <source>
        <strain evidence="1">CBS 525.71</strain>
    </source>
</reference>
<dbReference type="Proteomes" id="UP000799754">
    <property type="component" value="Unassembled WGS sequence"/>
</dbReference>
<keyword evidence="2" id="KW-1185">Reference proteome</keyword>
<gene>
    <name evidence="1" type="ORF">BU25DRAFT_160615</name>
</gene>
<name>A0ACB6RTC8_9PLEO</name>